<dbReference type="Proteomes" id="UP000188318">
    <property type="component" value="Unassembled WGS sequence"/>
</dbReference>
<proteinExistence type="predicted"/>
<dbReference type="EMBL" id="KV907496">
    <property type="protein sequence ID" value="OOF98420.1"/>
    <property type="molecule type" value="Genomic_DNA"/>
</dbReference>
<reference evidence="2" key="1">
    <citation type="journal article" date="2017" name="Genome Biol.">
        <title>Comparative genomics reveals high biological diversity and specific adaptations in the industrially and medically important fungal genus Aspergillus.</title>
        <authorList>
            <person name="de Vries R.P."/>
            <person name="Riley R."/>
            <person name="Wiebenga A."/>
            <person name="Aguilar-Osorio G."/>
            <person name="Amillis S."/>
            <person name="Uchima C.A."/>
            <person name="Anderluh G."/>
            <person name="Asadollahi M."/>
            <person name="Askin M."/>
            <person name="Barry K."/>
            <person name="Battaglia E."/>
            <person name="Bayram O."/>
            <person name="Benocci T."/>
            <person name="Braus-Stromeyer S.A."/>
            <person name="Caldana C."/>
            <person name="Canovas D."/>
            <person name="Cerqueira G.C."/>
            <person name="Chen F."/>
            <person name="Chen W."/>
            <person name="Choi C."/>
            <person name="Clum A."/>
            <person name="Dos Santos R.A."/>
            <person name="Damasio A.R."/>
            <person name="Diallinas G."/>
            <person name="Emri T."/>
            <person name="Fekete E."/>
            <person name="Flipphi M."/>
            <person name="Freyberg S."/>
            <person name="Gallo A."/>
            <person name="Gournas C."/>
            <person name="Habgood R."/>
            <person name="Hainaut M."/>
            <person name="Harispe M.L."/>
            <person name="Henrissat B."/>
            <person name="Hilden K.S."/>
            <person name="Hope R."/>
            <person name="Hossain A."/>
            <person name="Karabika E."/>
            <person name="Karaffa L."/>
            <person name="Karanyi Z."/>
            <person name="Krasevec N."/>
            <person name="Kuo A."/>
            <person name="Kusch H."/>
            <person name="LaButti K."/>
            <person name="Lagendijk E.L."/>
            <person name="Lapidus A."/>
            <person name="Levasseur A."/>
            <person name="Lindquist E."/>
            <person name="Lipzen A."/>
            <person name="Logrieco A.F."/>
            <person name="MacCabe A."/>
            <person name="Maekelae M.R."/>
            <person name="Malavazi I."/>
            <person name="Melin P."/>
            <person name="Meyer V."/>
            <person name="Mielnichuk N."/>
            <person name="Miskei M."/>
            <person name="Molnar A.P."/>
            <person name="Mule G."/>
            <person name="Ngan C.Y."/>
            <person name="Orejas M."/>
            <person name="Orosz E."/>
            <person name="Ouedraogo J.P."/>
            <person name="Overkamp K.M."/>
            <person name="Park H.-S."/>
            <person name="Perrone G."/>
            <person name="Piumi F."/>
            <person name="Punt P.J."/>
            <person name="Ram A.F."/>
            <person name="Ramon A."/>
            <person name="Rauscher S."/>
            <person name="Record E."/>
            <person name="Riano-Pachon D.M."/>
            <person name="Robert V."/>
            <person name="Roehrig J."/>
            <person name="Ruller R."/>
            <person name="Salamov A."/>
            <person name="Salih N.S."/>
            <person name="Samson R.A."/>
            <person name="Sandor E."/>
            <person name="Sanguinetti M."/>
            <person name="Schuetze T."/>
            <person name="Sepcic K."/>
            <person name="Shelest E."/>
            <person name="Sherlock G."/>
            <person name="Sophianopoulou V."/>
            <person name="Squina F.M."/>
            <person name="Sun H."/>
            <person name="Susca A."/>
            <person name="Todd R.B."/>
            <person name="Tsang A."/>
            <person name="Unkles S.E."/>
            <person name="van de Wiele N."/>
            <person name="van Rossen-Uffink D."/>
            <person name="Oliveira J.V."/>
            <person name="Vesth T.C."/>
            <person name="Visser J."/>
            <person name="Yu J.-H."/>
            <person name="Zhou M."/>
            <person name="Andersen M.R."/>
            <person name="Archer D.B."/>
            <person name="Baker S.E."/>
            <person name="Benoit I."/>
            <person name="Brakhage A.A."/>
            <person name="Braus G.H."/>
            <person name="Fischer R."/>
            <person name="Frisvad J.C."/>
            <person name="Goldman G.H."/>
            <person name="Houbraken J."/>
            <person name="Oakley B."/>
            <person name="Pocsi I."/>
            <person name="Scazzocchio C."/>
            <person name="Seiboth B."/>
            <person name="vanKuyk P.A."/>
            <person name="Wortman J."/>
            <person name="Dyer P.S."/>
            <person name="Grigoriev I.V."/>
        </authorList>
    </citation>
    <scope>NUCLEOTIDE SEQUENCE [LARGE SCALE GENOMIC DNA]</scope>
    <source>
        <strain evidence="2">ITEM 5010</strain>
    </source>
</reference>
<evidence type="ECO:0000313" key="2">
    <source>
        <dbReference type="Proteomes" id="UP000188318"/>
    </source>
</evidence>
<evidence type="ECO:0000313" key="1">
    <source>
        <dbReference type="EMBL" id="OOF98420.1"/>
    </source>
</evidence>
<dbReference type="VEuPathDB" id="FungiDB:ASPCADRAFT_3477"/>
<dbReference type="AlphaFoldDB" id="A0A1R3RVD8"/>
<name>A0A1R3RVD8_ASPC5</name>
<gene>
    <name evidence="1" type="ORF">ASPCADRAFT_3477</name>
</gene>
<organism evidence="1 2">
    <name type="scientific">Aspergillus carbonarius (strain ITEM 5010)</name>
    <dbReference type="NCBI Taxonomy" id="602072"/>
    <lineage>
        <taxon>Eukaryota</taxon>
        <taxon>Fungi</taxon>
        <taxon>Dikarya</taxon>
        <taxon>Ascomycota</taxon>
        <taxon>Pezizomycotina</taxon>
        <taxon>Eurotiomycetes</taxon>
        <taxon>Eurotiomycetidae</taxon>
        <taxon>Eurotiales</taxon>
        <taxon>Aspergillaceae</taxon>
        <taxon>Aspergillus</taxon>
        <taxon>Aspergillus subgen. Circumdati</taxon>
    </lineage>
</organism>
<dbReference type="OMA" id="IEDSFWH"/>
<sequence length="564" mass="63135">MFDHWRAAASTPPPGSGSYQYYVQAFLDLLKDVPSFLHSPPDGVGITGGPRSYLTLTSCLRIQTTEDPECDQPRKSIDFYQCLGRPSPVTYKAKAEAEASLQAAIPISANPLRSGYFTNIVLAWSYIISCRWVEVFQLAGEDSQIFHDGDTQLESSFWDIITQESWVAQIKRGKSVHYSPWMLRSEGAKKKRGDWKAASSSSSVAFDFLLDFCESEGLQGELITGIASVLFLTSRNAPSAQFAPPIHNLATPTRSSTKRNTIFHQLFQSIDKCMFLSCTQDALDSVLCSAFFDPSVPCNFMGAASLGVKKAFSPGDEIDHQLLLNAMTSRKPQLSLLWAGVICSGQVTSFLRLALCNLPPISLVTAFWTNTAQTFLQIAYHSRDLSKSIIPRANEFQTSYLCRPSLSAPWSPAPPFGVTPVENLSLEIRQHVEHMHQPLSWTIYWKLHSGDQVPASSQHRITLVHVDNIHQSYSIGHVTDEQSMADEQSGSATSRLFNWHRWYDDGIWLDDGEGDIESIRRLQMHAWIIDPFDDQYDEPVDEPKHRELCVDSILRWKAGVGESM</sequence>
<dbReference type="OrthoDB" id="3549294at2759"/>
<keyword evidence="2" id="KW-1185">Reference proteome</keyword>
<accession>A0A1R3RVD8</accession>
<protein>
    <submittedName>
        <fullName evidence="1">Uncharacterized protein</fullName>
    </submittedName>
</protein>